<protein>
    <submittedName>
        <fullName evidence="1">Tuberous sclerosis 2 isoform K</fullName>
    </submittedName>
</protein>
<dbReference type="InterPro" id="IPR027107">
    <property type="entry name" value="Tuberin/Ral-act_asu"/>
</dbReference>
<dbReference type="PANTHER" id="PTHR10063:SF0">
    <property type="entry name" value="TUBERIN"/>
    <property type="match status" value="1"/>
</dbReference>
<gene>
    <name evidence="1" type="primary">TSC2</name>
</gene>
<dbReference type="AlphaFoldDB" id="X5DP61"/>
<dbReference type="PANTHER" id="PTHR10063">
    <property type="entry name" value="TUBERIN"/>
    <property type="match status" value="1"/>
</dbReference>
<name>X5DP61_HUMAN</name>
<organism evidence="1">
    <name type="scientific">Homo sapiens</name>
    <name type="common">Human</name>
    <dbReference type="NCBI Taxonomy" id="9606"/>
    <lineage>
        <taxon>Eukaryota</taxon>
        <taxon>Metazoa</taxon>
        <taxon>Chordata</taxon>
        <taxon>Craniata</taxon>
        <taxon>Vertebrata</taxon>
        <taxon>Euteleostomi</taxon>
        <taxon>Mammalia</taxon>
        <taxon>Eutheria</taxon>
        <taxon>Euarchontoglires</taxon>
        <taxon>Primates</taxon>
        <taxon>Haplorrhini</taxon>
        <taxon>Catarrhini</taxon>
        <taxon>Hominidae</taxon>
        <taxon>Homo</taxon>
    </lineage>
</organism>
<accession>X5DP61</accession>
<dbReference type="OrthoDB" id="5797019at2759"/>
<dbReference type="PeptideAtlas" id="X5DP61"/>
<reference evidence="1" key="1">
    <citation type="journal article" date="2014" name="Nat. Commun.">
        <title>Protein interaction network of alternatively spliced isoforms from brain links genetic risk factors for autism.</title>
        <authorList>
            <person name="Corominas R."/>
            <person name="Yang X."/>
            <person name="Lin G.N."/>
            <person name="Kang S."/>
            <person name="Shen Y."/>
            <person name="Ghamsari L."/>
            <person name="Broly M."/>
            <person name="Rodriguez M."/>
            <person name="Tam S."/>
            <person name="Wanamaker S.A."/>
            <person name="Fan C."/>
            <person name="Yi S."/>
            <person name="Tasan M."/>
            <person name="Lemmens I."/>
            <person name="Kuang X."/>
            <person name="Zhao N."/>
            <person name="Malhotra D."/>
            <person name="Michaelson J.J."/>
            <person name="Vacic V."/>
            <person name="Calderwood M.A."/>
            <person name="Roth F.P."/>
            <person name="Tavernier J."/>
            <person name="Horvath S."/>
            <person name="Salehi-Ashtiani K."/>
            <person name="Korkin D."/>
            <person name="Sebat J."/>
            <person name="Hill D.E."/>
            <person name="Hao T."/>
            <person name="Vidal M."/>
            <person name="Iakoucheva L.M."/>
        </authorList>
    </citation>
    <scope>NUCLEOTIDE SEQUENCE</scope>
    <source>
        <tissue evidence="1">Adult whole brain</tissue>
    </source>
</reference>
<proteinExistence type="evidence at transcript level"/>
<dbReference type="GO" id="GO:0005096">
    <property type="term" value="F:GTPase activator activity"/>
    <property type="evidence" value="ECO:0007669"/>
    <property type="project" value="InterPro"/>
</dbReference>
<evidence type="ECO:0000313" key="1">
    <source>
        <dbReference type="EMBL" id="AHW56661.1"/>
    </source>
</evidence>
<dbReference type="GO" id="GO:0005634">
    <property type="term" value="C:nucleus"/>
    <property type="evidence" value="ECO:0007669"/>
    <property type="project" value="InterPro"/>
</dbReference>
<dbReference type="ChiTaRS" id="TSC2">
    <property type="organism name" value="human"/>
</dbReference>
<dbReference type="EMBL" id="KJ535022">
    <property type="protein sequence ID" value="AHW56661.1"/>
    <property type="molecule type" value="mRNA"/>
</dbReference>
<sequence>MAKPTSKDSGLKEKFKILLGLGTPRPNPRSAEGKQTEFIITAEILRELSMECGLNNRIRMIGQICEVAKTKKFEEHAVEALWKAVADLLQPERPLEARLRQEAPPGQRLCVHCLQ</sequence>